<feature type="region of interest" description="Disordered" evidence="1">
    <location>
        <begin position="152"/>
        <end position="220"/>
    </location>
</feature>
<sequence>MSTKKVLYRRKRRLLVKRRKVLVVKKKSINRSQITKVNVRVGGGTAPVGAAPVVVSGGGGSGGGASSSGGGGDIMPLLPFLIPPQRPSDVPPVTTAPEWPNASGGHDAAAMFPTGTRPTVTPPPAVTSLRDMQAEDADSFALPDYPVRSAERGVQATPSTDVSASQTLDPSTAAVGSQTRPASMNAIGTQVQQSLTARGSQTSNRRMTHTGAQTRPMTLNDGSTAPMLALEAPMQVDDALPHVPPGVASALRDAIAPIQRMIADLQRGFGDASSVTRMIAQQQIQFGNSIIGENREAKREVRTLFDTLRGELPRHVPPSGMPAGPVNAGPGDPQAAAAVAAAMEAMRAAAPPAPAAAPLPDFNAAASMGPAPDAAPFEAPPKPKSKRVLNKLFDHLYHQGRTHGDATLIAAANTATDALKGKSPDLMALTMESLKLIKQAKQLEVARQAFGLQERETAAAGKDKRKPPKTHIVEGTKTRAKARAESAQRSAPPSAGENREYRGDQYW</sequence>
<feature type="region of interest" description="Disordered" evidence="1">
    <location>
        <begin position="84"/>
        <end position="108"/>
    </location>
</feature>
<proteinExistence type="predicted"/>
<gene>
    <name evidence="2" type="ORF">JKP88DRAFT_286521</name>
</gene>
<evidence type="ECO:0000313" key="2">
    <source>
        <dbReference type="EMBL" id="KAG5189865.1"/>
    </source>
</evidence>
<evidence type="ECO:0000256" key="1">
    <source>
        <dbReference type="SAM" id="MobiDB-lite"/>
    </source>
</evidence>
<organism evidence="2 3">
    <name type="scientific">Tribonema minus</name>
    <dbReference type="NCBI Taxonomy" id="303371"/>
    <lineage>
        <taxon>Eukaryota</taxon>
        <taxon>Sar</taxon>
        <taxon>Stramenopiles</taxon>
        <taxon>Ochrophyta</taxon>
        <taxon>PX clade</taxon>
        <taxon>Xanthophyceae</taxon>
        <taxon>Tribonematales</taxon>
        <taxon>Tribonemataceae</taxon>
        <taxon>Tribonema</taxon>
    </lineage>
</organism>
<accession>A0A836CKE9</accession>
<comment type="caution">
    <text evidence="2">The sequence shown here is derived from an EMBL/GenBank/DDBJ whole genome shotgun (WGS) entry which is preliminary data.</text>
</comment>
<feature type="compositionally biased region" description="Basic and acidic residues" evidence="1">
    <location>
        <begin position="497"/>
        <end position="507"/>
    </location>
</feature>
<protein>
    <submittedName>
        <fullName evidence="2">Uncharacterized protein</fullName>
    </submittedName>
</protein>
<feature type="compositionally biased region" description="Polar residues" evidence="1">
    <location>
        <begin position="156"/>
        <end position="220"/>
    </location>
</feature>
<dbReference type="Proteomes" id="UP000664859">
    <property type="component" value="Unassembled WGS sequence"/>
</dbReference>
<evidence type="ECO:0000313" key="3">
    <source>
        <dbReference type="Proteomes" id="UP000664859"/>
    </source>
</evidence>
<dbReference type="AlphaFoldDB" id="A0A836CKE9"/>
<name>A0A836CKE9_9STRA</name>
<dbReference type="EMBL" id="JAFCMP010000044">
    <property type="protein sequence ID" value="KAG5189865.1"/>
    <property type="molecule type" value="Genomic_DNA"/>
</dbReference>
<feature type="compositionally biased region" description="Basic and acidic residues" evidence="1">
    <location>
        <begin position="471"/>
        <end position="486"/>
    </location>
</feature>
<keyword evidence="3" id="KW-1185">Reference proteome</keyword>
<feature type="region of interest" description="Disordered" evidence="1">
    <location>
        <begin position="456"/>
        <end position="507"/>
    </location>
</feature>
<reference evidence="2" key="1">
    <citation type="submission" date="2021-02" db="EMBL/GenBank/DDBJ databases">
        <title>First Annotated Genome of the Yellow-green Alga Tribonema minus.</title>
        <authorList>
            <person name="Mahan K.M."/>
        </authorList>
    </citation>
    <scope>NUCLEOTIDE SEQUENCE</scope>
    <source>
        <strain evidence="2">UTEX B ZZ1240</strain>
    </source>
</reference>